<comment type="catalytic activity">
    <reaction evidence="1">
        <text>ATP + H2O = ADP + phosphate + H(+)</text>
        <dbReference type="Rhea" id="RHEA:13065"/>
        <dbReference type="ChEBI" id="CHEBI:15377"/>
        <dbReference type="ChEBI" id="CHEBI:15378"/>
        <dbReference type="ChEBI" id="CHEBI:30616"/>
        <dbReference type="ChEBI" id="CHEBI:43474"/>
        <dbReference type="ChEBI" id="CHEBI:456216"/>
        <dbReference type="EC" id="5.6.2.3"/>
    </reaction>
</comment>
<dbReference type="InterPro" id="IPR010285">
    <property type="entry name" value="DNA_helicase_pif1-like_DEAD"/>
</dbReference>
<evidence type="ECO:0000256" key="2">
    <source>
        <dbReference type="SAM" id="MobiDB-lite"/>
    </source>
</evidence>
<evidence type="ECO:0000256" key="1">
    <source>
        <dbReference type="RuleBase" id="RU363044"/>
    </source>
</evidence>
<dbReference type="GO" id="GO:0000723">
    <property type="term" value="P:telomere maintenance"/>
    <property type="evidence" value="ECO:0007669"/>
    <property type="project" value="InterPro"/>
</dbReference>
<keyword evidence="1" id="KW-0234">DNA repair</keyword>
<feature type="domain" description="Helitron helicase-like" evidence="4">
    <location>
        <begin position="413"/>
        <end position="593"/>
    </location>
</feature>
<dbReference type="InterPro" id="IPR025476">
    <property type="entry name" value="Helitron_helicase-like"/>
</dbReference>
<accession>A0AAU9LKB8</accession>
<dbReference type="Gene3D" id="3.40.50.300">
    <property type="entry name" value="P-loop containing nucleotide triphosphate hydrolases"/>
    <property type="match status" value="1"/>
</dbReference>
<dbReference type="Proteomes" id="UP001157418">
    <property type="component" value="Unassembled WGS sequence"/>
</dbReference>
<name>A0AAU9LKB8_9ASTR</name>
<proteinExistence type="inferred from homology"/>
<dbReference type="GO" id="GO:0006281">
    <property type="term" value="P:DNA repair"/>
    <property type="evidence" value="ECO:0007669"/>
    <property type="project" value="UniProtKB-KW"/>
</dbReference>
<dbReference type="InterPro" id="IPR027417">
    <property type="entry name" value="P-loop_NTPase"/>
</dbReference>
<sequence length="1332" mass="153497">MLSANNHSTSHGTRARDKENIMPRSKDKAAQNRKDTNKKYYERNKETRRMIERDHQQRNNESIFATAEVIHKHHVTCAEENNQIYSGLTHETLDEVGGCSEVHVNQVIPDDILLEDPYHSIFDGIPEVHSILEGSNICVHCGAKRFKHEFATFCCMSGKTKLASSQIPDELYRLFTSEEESSKIFRDNIRAYNTNFSFTSMGVELDDDLSNMKSGVYTFRANGAIYHRIDQLVPRDGLPRYLQLYFYDSETDFIHRLQWPNIDRKIIQVLVGVLSTNPYATTFRSLRELGPLDNYRVTLNASVELDQRVYNRLTTSEVAGIWVEGNDNITTYKRSIVVYGRSDYSTQIQPYEGCYDPLSYPLFFPNGESGWHAKIARDGVSINEVVGIEENIVVDLEGAKSKKGRNTVTMREYYCYKFQIRSSKNLILLGRRLLQQFVVDIYIKIETSRLLFCKLNQKKIRSDLYQGIVDCVNAGEVEPSRVGQRIVLPASFIGGPRDMRRRFLDAITLVQDDGKPDIFLTVTCNPNWPEIVDDLKPGQSAQDRPDLVSRVFRAKLEDLKDQLLKHHILGVVRAYVYVVEFQKRGLPHAHFLLIMRPEHKMTNADHYDKMVCAELPDPKKYSKIHEIVVKHMIHGPCGHLRETSPCMQGEPKQCRWRYPRQFNEATTQGEDSYPLYRRRNNGIEVNVRGNTLDNRWVVPYNPKLLMMFNCHMNVEVCSSIKSVKYAFKYVYKGHDKQVVHIDQDGAEPIINEIKRYQDARYVSPPEAIWRIFSFALSQIHPFVMSSHLHLPNQQLVRFSDNDSMINIVDREKDKSSKLTAFFDMNKMDEIARQYLYKEFPRYFTWNSTKRCWKQRKKGAMRGRLVSANPAEGERYYLRVLLSHVRGPTCFEDLYTVNNVLHPTFRKAALERGLIETDDNLSQCLTEASLYQFPGALRRLFATILIYCEPGDVRKLWDDHYNSLSEDYMRQCESVERVQTMVLMDISIILQSMGKHLNEFDLPMLNTNINLESGDYREVQEEYSIVVDDEHLRAKDSLNTDQKNAYDEIMTHVNQNRPVRSHGHIALATASSGAAANNMPGGRTSHSRFKIPINLDNNSMCKINQQSGVAQLLRLAKIIIWDEASMANRQAIEAVDRTTQDITKVSLPFGGKIMILGGDFRQVLPVIRRGTRAQIVDASLRMSPLWSLIKKIRLTINMRALADPWFSDFLIRIGNGDEETIDESFVRIPDDMCIPYTDQDKSKNELINAIFPSLHINGGSSEYIISRAILSTKNESVDGINDQLIDRFCGEERIYYSFDEAEDDKNNFYPMEFLNSINISGLPPHYLQSMLAL</sequence>
<keyword evidence="1" id="KW-0067">ATP-binding</keyword>
<reference evidence="5 6" key="1">
    <citation type="submission" date="2022-01" db="EMBL/GenBank/DDBJ databases">
        <authorList>
            <person name="Xiong W."/>
            <person name="Schranz E."/>
        </authorList>
    </citation>
    <scope>NUCLEOTIDE SEQUENCE [LARGE SCALE GENOMIC DNA]</scope>
</reference>
<dbReference type="Pfam" id="PF05970">
    <property type="entry name" value="PIF1"/>
    <property type="match status" value="1"/>
</dbReference>
<keyword evidence="1" id="KW-0227">DNA damage</keyword>
<dbReference type="SUPFAM" id="SSF52540">
    <property type="entry name" value="P-loop containing nucleoside triphosphate hydrolases"/>
    <property type="match status" value="2"/>
</dbReference>
<feature type="domain" description="DNA helicase Pif1-like DEAD-box helicase" evidence="3">
    <location>
        <begin position="1058"/>
        <end position="1219"/>
    </location>
</feature>
<organism evidence="5 6">
    <name type="scientific">Lactuca virosa</name>
    <dbReference type="NCBI Taxonomy" id="75947"/>
    <lineage>
        <taxon>Eukaryota</taxon>
        <taxon>Viridiplantae</taxon>
        <taxon>Streptophyta</taxon>
        <taxon>Embryophyta</taxon>
        <taxon>Tracheophyta</taxon>
        <taxon>Spermatophyta</taxon>
        <taxon>Magnoliopsida</taxon>
        <taxon>eudicotyledons</taxon>
        <taxon>Gunneridae</taxon>
        <taxon>Pentapetalae</taxon>
        <taxon>asterids</taxon>
        <taxon>campanulids</taxon>
        <taxon>Asterales</taxon>
        <taxon>Asteraceae</taxon>
        <taxon>Cichorioideae</taxon>
        <taxon>Cichorieae</taxon>
        <taxon>Lactucinae</taxon>
        <taxon>Lactuca</taxon>
    </lineage>
</organism>
<keyword evidence="1" id="KW-0547">Nucleotide-binding</keyword>
<dbReference type="PANTHER" id="PTHR10492:SF94">
    <property type="entry name" value="ATP-DEPENDENT DNA HELICASE"/>
    <property type="match status" value="1"/>
</dbReference>
<gene>
    <name evidence="5" type="ORF">LVIROSA_LOCUS2738</name>
</gene>
<dbReference type="GO" id="GO:0016787">
    <property type="term" value="F:hydrolase activity"/>
    <property type="evidence" value="ECO:0007669"/>
    <property type="project" value="UniProtKB-KW"/>
</dbReference>
<dbReference type="GO" id="GO:0043139">
    <property type="term" value="F:5'-3' DNA helicase activity"/>
    <property type="evidence" value="ECO:0007669"/>
    <property type="project" value="UniProtKB-EC"/>
</dbReference>
<dbReference type="GO" id="GO:0006310">
    <property type="term" value="P:DNA recombination"/>
    <property type="evidence" value="ECO:0007669"/>
    <property type="project" value="UniProtKB-KW"/>
</dbReference>
<comment type="cofactor">
    <cofactor evidence="1">
        <name>Mg(2+)</name>
        <dbReference type="ChEBI" id="CHEBI:18420"/>
    </cofactor>
</comment>
<evidence type="ECO:0000259" key="4">
    <source>
        <dbReference type="Pfam" id="PF14214"/>
    </source>
</evidence>
<keyword evidence="1" id="KW-0378">Hydrolase</keyword>
<protein>
    <recommendedName>
        <fullName evidence="1">ATP-dependent DNA helicase</fullName>
        <ecNumber evidence="1">5.6.2.3</ecNumber>
    </recommendedName>
</protein>
<keyword evidence="1" id="KW-0233">DNA recombination</keyword>
<dbReference type="EC" id="5.6.2.3" evidence="1"/>
<dbReference type="GO" id="GO:0005524">
    <property type="term" value="F:ATP binding"/>
    <property type="evidence" value="ECO:0007669"/>
    <property type="project" value="UniProtKB-KW"/>
</dbReference>
<keyword evidence="1" id="KW-0347">Helicase</keyword>
<feature type="compositionally biased region" description="Polar residues" evidence="2">
    <location>
        <begin position="1"/>
        <end position="12"/>
    </location>
</feature>
<evidence type="ECO:0000313" key="6">
    <source>
        <dbReference type="Proteomes" id="UP001157418"/>
    </source>
</evidence>
<evidence type="ECO:0000259" key="3">
    <source>
        <dbReference type="Pfam" id="PF05970"/>
    </source>
</evidence>
<keyword evidence="6" id="KW-1185">Reference proteome</keyword>
<feature type="region of interest" description="Disordered" evidence="2">
    <location>
        <begin position="1"/>
        <end position="44"/>
    </location>
</feature>
<dbReference type="PANTHER" id="PTHR10492">
    <property type="match status" value="1"/>
</dbReference>
<dbReference type="EMBL" id="CAKMRJ010000001">
    <property type="protein sequence ID" value="CAH1414847.1"/>
    <property type="molecule type" value="Genomic_DNA"/>
</dbReference>
<dbReference type="Pfam" id="PF14214">
    <property type="entry name" value="Helitron_like_N"/>
    <property type="match status" value="1"/>
</dbReference>
<comment type="caution">
    <text evidence="5">The sequence shown here is derived from an EMBL/GenBank/DDBJ whole genome shotgun (WGS) entry which is preliminary data.</text>
</comment>
<feature type="compositionally biased region" description="Basic and acidic residues" evidence="2">
    <location>
        <begin position="14"/>
        <end position="44"/>
    </location>
</feature>
<evidence type="ECO:0000313" key="5">
    <source>
        <dbReference type="EMBL" id="CAH1414847.1"/>
    </source>
</evidence>
<comment type="similarity">
    <text evidence="1">Belongs to the helicase family.</text>
</comment>